<organism evidence="1">
    <name type="scientific">Myoviridae sp. ctLnO19</name>
    <dbReference type="NCBI Taxonomy" id="2825085"/>
    <lineage>
        <taxon>Viruses</taxon>
        <taxon>Duplodnaviria</taxon>
        <taxon>Heunggongvirae</taxon>
        <taxon>Uroviricota</taxon>
        <taxon>Caudoviricetes</taxon>
    </lineage>
</organism>
<dbReference type="EMBL" id="BK015301">
    <property type="protein sequence ID" value="DAE00436.1"/>
    <property type="molecule type" value="Genomic_DNA"/>
</dbReference>
<protein>
    <submittedName>
        <fullName evidence="1">Uncharacterized protein</fullName>
    </submittedName>
</protein>
<accession>A0A8S5P2G6</accession>
<reference evidence="1" key="1">
    <citation type="journal article" date="2021" name="Proc. Natl. Acad. Sci. U.S.A.">
        <title>A Catalog of Tens of Thousands of Viruses from Human Metagenomes Reveals Hidden Associations with Chronic Diseases.</title>
        <authorList>
            <person name="Tisza M.J."/>
            <person name="Buck C.B."/>
        </authorList>
    </citation>
    <scope>NUCLEOTIDE SEQUENCE</scope>
    <source>
        <strain evidence="1">CtLnO19</strain>
    </source>
</reference>
<sequence>MRLACVLFVYYSVFSAGNKDIFENVLSSTKLINFCL</sequence>
<evidence type="ECO:0000313" key="1">
    <source>
        <dbReference type="EMBL" id="DAE00436.1"/>
    </source>
</evidence>
<proteinExistence type="predicted"/>
<name>A0A8S5P2G6_9CAUD</name>